<dbReference type="EMBL" id="WUAV01000001">
    <property type="protein sequence ID" value="KAF1770901.1"/>
    <property type="molecule type" value="Genomic_DNA"/>
</dbReference>
<reference evidence="1 2" key="1">
    <citation type="submission" date="2019-12" db="EMBL/GenBank/DDBJ databases">
        <title>Chromosome-level assembly of the Caenorhabditis remanei genome.</title>
        <authorList>
            <person name="Teterina A.A."/>
            <person name="Willis J.H."/>
            <person name="Phillips P.C."/>
        </authorList>
    </citation>
    <scope>NUCLEOTIDE SEQUENCE [LARGE SCALE GENOMIC DNA]</scope>
    <source>
        <strain evidence="1 2">PX506</strain>
        <tissue evidence="1">Whole organism</tissue>
    </source>
</reference>
<gene>
    <name evidence="1" type="ORF">GCK72_002725</name>
</gene>
<dbReference type="GeneID" id="78773388"/>
<protein>
    <submittedName>
        <fullName evidence="1">Uncharacterized protein</fullName>
    </submittedName>
</protein>
<organism evidence="1 2">
    <name type="scientific">Caenorhabditis remanei</name>
    <name type="common">Caenorhabditis vulgaris</name>
    <dbReference type="NCBI Taxonomy" id="31234"/>
    <lineage>
        <taxon>Eukaryota</taxon>
        <taxon>Metazoa</taxon>
        <taxon>Ecdysozoa</taxon>
        <taxon>Nematoda</taxon>
        <taxon>Chromadorea</taxon>
        <taxon>Rhabditida</taxon>
        <taxon>Rhabditina</taxon>
        <taxon>Rhabditomorpha</taxon>
        <taxon>Rhabditoidea</taxon>
        <taxon>Rhabditidae</taxon>
        <taxon>Peloderinae</taxon>
        <taxon>Caenorhabditis</taxon>
    </lineage>
</organism>
<dbReference type="CTD" id="78773388"/>
<accession>A0A6A5HUR6</accession>
<evidence type="ECO:0000313" key="1">
    <source>
        <dbReference type="EMBL" id="KAF1770901.1"/>
    </source>
</evidence>
<evidence type="ECO:0000313" key="2">
    <source>
        <dbReference type="Proteomes" id="UP000483820"/>
    </source>
</evidence>
<name>A0A6A5HUR6_CAERE</name>
<dbReference type="RefSeq" id="XP_053592209.1">
    <property type="nucleotide sequence ID" value="XM_053723564.1"/>
</dbReference>
<comment type="caution">
    <text evidence="1">The sequence shown here is derived from an EMBL/GenBank/DDBJ whole genome shotgun (WGS) entry which is preliminary data.</text>
</comment>
<dbReference type="KEGG" id="crq:GCK72_002725"/>
<dbReference type="AlphaFoldDB" id="A0A6A5HUR6"/>
<sequence>MDGAFVRFIEELATDSFSSSVSVPHEERSSLIEPVVELLLFTRIDRPSLRNKELIDEARRTGAGAAAGGGPCAVLFWPPAVPLFCPRAKMARRARAMKRMVVFWIMVYPKSVEEFSGTM</sequence>
<proteinExistence type="predicted"/>
<dbReference type="Proteomes" id="UP000483820">
    <property type="component" value="Chromosome I"/>
</dbReference>